<dbReference type="EMBL" id="AP021875">
    <property type="protein sequence ID" value="BBO78920.1"/>
    <property type="molecule type" value="Genomic_DNA"/>
</dbReference>
<accession>A0A5K7ZDN2</accession>
<dbReference type="Pfam" id="PF00905">
    <property type="entry name" value="Transpeptidase"/>
    <property type="match status" value="1"/>
</dbReference>
<evidence type="ECO:0000256" key="1">
    <source>
        <dbReference type="SAM" id="Phobius"/>
    </source>
</evidence>
<evidence type="ECO:0000313" key="4">
    <source>
        <dbReference type="Proteomes" id="UP000427769"/>
    </source>
</evidence>
<dbReference type="RefSeq" id="WP_155307502.1">
    <property type="nucleotide sequence ID" value="NZ_AP021875.1"/>
</dbReference>
<dbReference type="Gene3D" id="3.40.710.10">
    <property type="entry name" value="DD-peptidase/beta-lactamase superfamily"/>
    <property type="match status" value="1"/>
</dbReference>
<evidence type="ECO:0000313" key="3">
    <source>
        <dbReference type="EMBL" id="BBO78920.1"/>
    </source>
</evidence>
<proteinExistence type="predicted"/>
<dbReference type="GO" id="GO:0071555">
    <property type="term" value="P:cell wall organization"/>
    <property type="evidence" value="ECO:0007669"/>
    <property type="project" value="TreeGrafter"/>
</dbReference>
<reference evidence="3 4" key="1">
    <citation type="submission" date="2019-11" db="EMBL/GenBank/DDBJ databases">
        <title>Comparative genomics of hydrocarbon-degrading Desulfosarcina strains.</title>
        <authorList>
            <person name="Watanabe M."/>
            <person name="Kojima H."/>
            <person name="Fukui M."/>
        </authorList>
    </citation>
    <scope>NUCLEOTIDE SEQUENCE [LARGE SCALE GENOMIC DNA]</scope>
    <source>
        <strain evidence="3 4">PP31</strain>
    </source>
</reference>
<dbReference type="OrthoDB" id="9811238at2"/>
<dbReference type="InterPro" id="IPR001460">
    <property type="entry name" value="PCN-bd_Tpept"/>
</dbReference>
<dbReference type="InterPro" id="IPR012338">
    <property type="entry name" value="Beta-lactam/transpept-like"/>
</dbReference>
<dbReference type="SUPFAM" id="SSF56601">
    <property type="entry name" value="beta-lactamase/transpeptidase-like"/>
    <property type="match status" value="1"/>
</dbReference>
<dbReference type="PANTHER" id="PTHR30627:SF2">
    <property type="entry name" value="PEPTIDOGLYCAN D,D-TRANSPEPTIDASE MRDA"/>
    <property type="match status" value="1"/>
</dbReference>
<dbReference type="AlphaFoldDB" id="A0A5K7ZDN2"/>
<dbReference type="GO" id="GO:0005886">
    <property type="term" value="C:plasma membrane"/>
    <property type="evidence" value="ECO:0007669"/>
    <property type="project" value="TreeGrafter"/>
</dbReference>
<sequence>MPLFKRKKTQQRQLDRLDWRAYQERLRRQYMPTRHDRVHHRKYSGLVLALAVLLLGVAYWVLANGPEEEKQPPARQAAAPAADTNALVKKSDVRILLGSTPLVNLKEHVLQVTFDGHPYRVTTSLNLDLQQYLLKHMDRVNSRYIGIVAMEPDTGRILTLAGFNKIDPEQDPCLTADYPAASLFKIVTAAAAVEKKGYRAGTRLKFNGYKHTLYKRQLTDKTNRYTNSISFKDAFAQSVNPVFGKIGALYLEPRALEVFGDAFGFNRTVNFELPWPTSHLEVDDDSYRRAEIASGFNRQTTLSPLHGAVIVSAVVNGGTPVEPTLVDRITDDAGKPVYETRPRFMNAAVSAHTAEVLRQLMTATVTSGTARKIFRGHRRSKVLSRLTLGGKTGSIFNRAHDARFDWYVGYANEKKGHEKMVVAVVVAHEEYIGIRAGQYARMAIEHYFKDYFARQKENGEDSSG</sequence>
<keyword evidence="1" id="KW-1133">Transmembrane helix</keyword>
<dbReference type="Proteomes" id="UP000427769">
    <property type="component" value="Chromosome"/>
</dbReference>
<dbReference type="PANTHER" id="PTHR30627">
    <property type="entry name" value="PEPTIDOGLYCAN D,D-TRANSPEPTIDASE"/>
    <property type="match status" value="1"/>
</dbReference>
<dbReference type="GO" id="GO:0071972">
    <property type="term" value="F:peptidoglycan L,D-transpeptidase activity"/>
    <property type="evidence" value="ECO:0007669"/>
    <property type="project" value="TreeGrafter"/>
</dbReference>
<organism evidence="3 4">
    <name type="scientific">Desulfosarcina widdelii</name>
    <dbReference type="NCBI Taxonomy" id="947919"/>
    <lineage>
        <taxon>Bacteria</taxon>
        <taxon>Pseudomonadati</taxon>
        <taxon>Thermodesulfobacteriota</taxon>
        <taxon>Desulfobacteria</taxon>
        <taxon>Desulfobacterales</taxon>
        <taxon>Desulfosarcinaceae</taxon>
        <taxon>Desulfosarcina</taxon>
    </lineage>
</organism>
<dbReference type="GO" id="GO:0008658">
    <property type="term" value="F:penicillin binding"/>
    <property type="evidence" value="ECO:0007669"/>
    <property type="project" value="InterPro"/>
</dbReference>
<keyword evidence="4" id="KW-1185">Reference proteome</keyword>
<feature type="domain" description="Penicillin-binding protein transpeptidase" evidence="2">
    <location>
        <begin position="146"/>
        <end position="432"/>
    </location>
</feature>
<keyword evidence="1" id="KW-0472">Membrane</keyword>
<name>A0A5K7ZDN2_9BACT</name>
<evidence type="ECO:0000259" key="2">
    <source>
        <dbReference type="Pfam" id="PF00905"/>
    </source>
</evidence>
<protein>
    <recommendedName>
        <fullName evidence="2">Penicillin-binding protein transpeptidase domain-containing protein</fullName>
    </recommendedName>
</protein>
<dbReference type="InterPro" id="IPR050515">
    <property type="entry name" value="Beta-lactam/transpept"/>
</dbReference>
<gene>
    <name evidence="3" type="ORF">DSCW_63370</name>
</gene>
<dbReference type="KEGG" id="dwd:DSCW_63370"/>
<keyword evidence="1" id="KW-0812">Transmembrane</keyword>
<feature type="transmembrane region" description="Helical" evidence="1">
    <location>
        <begin position="43"/>
        <end position="62"/>
    </location>
</feature>